<dbReference type="SMART" id="SM00421">
    <property type="entry name" value="HTH_LUXR"/>
    <property type="match status" value="1"/>
</dbReference>
<keyword evidence="2" id="KW-0238">DNA-binding</keyword>
<evidence type="ECO:0000259" key="4">
    <source>
        <dbReference type="PROSITE" id="PS50043"/>
    </source>
</evidence>
<evidence type="ECO:0000256" key="2">
    <source>
        <dbReference type="ARBA" id="ARBA00023125"/>
    </source>
</evidence>
<dbReference type="CDD" id="cd06170">
    <property type="entry name" value="LuxR_C_like"/>
    <property type="match status" value="1"/>
</dbReference>
<proteinExistence type="predicted"/>
<accession>A0A1G9J809</accession>
<dbReference type="PANTHER" id="PTHR44688:SF16">
    <property type="entry name" value="DNA-BINDING TRANSCRIPTIONAL ACTIVATOR DEVR_DOSR"/>
    <property type="match status" value="1"/>
</dbReference>
<dbReference type="Gene3D" id="3.30.450.80">
    <property type="entry name" value="Transcription factor LuxR-like, autoinducer-binding domain"/>
    <property type="match status" value="1"/>
</dbReference>
<dbReference type="InterPro" id="IPR005143">
    <property type="entry name" value="TF_LuxR_autoind-bd_dom"/>
</dbReference>
<dbReference type="PRINTS" id="PR00038">
    <property type="entry name" value="HTHLUXR"/>
</dbReference>
<dbReference type="Gene3D" id="1.10.10.10">
    <property type="entry name" value="Winged helix-like DNA-binding domain superfamily/Winged helix DNA-binding domain"/>
    <property type="match status" value="1"/>
</dbReference>
<dbReference type="InterPro" id="IPR000792">
    <property type="entry name" value="Tscrpt_reg_LuxR_C"/>
</dbReference>
<dbReference type="EMBL" id="FNEE01000033">
    <property type="protein sequence ID" value="SDL33432.1"/>
    <property type="molecule type" value="Genomic_DNA"/>
</dbReference>
<dbReference type="GO" id="GO:0006355">
    <property type="term" value="P:regulation of DNA-templated transcription"/>
    <property type="evidence" value="ECO:0007669"/>
    <property type="project" value="InterPro"/>
</dbReference>
<evidence type="ECO:0000313" key="5">
    <source>
        <dbReference type="EMBL" id="SDL33432.1"/>
    </source>
</evidence>
<dbReference type="InterPro" id="IPR036693">
    <property type="entry name" value="TF_LuxR_autoind-bd_dom_sf"/>
</dbReference>
<evidence type="ECO:0000313" key="6">
    <source>
        <dbReference type="Proteomes" id="UP000198894"/>
    </source>
</evidence>
<dbReference type="PANTHER" id="PTHR44688">
    <property type="entry name" value="DNA-BINDING TRANSCRIPTIONAL ACTIVATOR DEVR_DOSR"/>
    <property type="match status" value="1"/>
</dbReference>
<gene>
    <name evidence="5" type="ORF">SAMN05428953_13336</name>
</gene>
<dbReference type="SUPFAM" id="SSF46894">
    <property type="entry name" value="C-terminal effector domain of the bipartite response regulators"/>
    <property type="match status" value="1"/>
</dbReference>
<dbReference type="Proteomes" id="UP000198894">
    <property type="component" value="Unassembled WGS sequence"/>
</dbReference>
<keyword evidence="1" id="KW-0805">Transcription regulation</keyword>
<organism evidence="5 6">
    <name type="scientific">Mesorhizobium muleiense</name>
    <dbReference type="NCBI Taxonomy" id="1004279"/>
    <lineage>
        <taxon>Bacteria</taxon>
        <taxon>Pseudomonadati</taxon>
        <taxon>Pseudomonadota</taxon>
        <taxon>Alphaproteobacteria</taxon>
        <taxon>Hyphomicrobiales</taxon>
        <taxon>Phyllobacteriaceae</taxon>
        <taxon>Mesorhizobium</taxon>
    </lineage>
</organism>
<dbReference type="SUPFAM" id="SSF75516">
    <property type="entry name" value="Pheromone-binding domain of LuxR-like quorum-sensing transcription factors"/>
    <property type="match status" value="1"/>
</dbReference>
<dbReference type="GO" id="GO:0003677">
    <property type="term" value="F:DNA binding"/>
    <property type="evidence" value="ECO:0007669"/>
    <property type="project" value="UniProtKB-KW"/>
</dbReference>
<dbReference type="PROSITE" id="PS50043">
    <property type="entry name" value="HTH_LUXR_2"/>
    <property type="match status" value="1"/>
</dbReference>
<sequence length="265" mass="29215">MRVKHWAVDLNAGRQHGVDVAMGHFDRTLEFIDQLQHADTAAAVCEKLLGITSEFGLTALMAGTVPQPGTPRGQQKDHVLLCEWPGEWLERYVARNYVDHDPVVSHMKQLQAPFQWREASQSIRIDKSSGEVMGDAGEFKLRDGLAFPLITLDGQIVMVSLGGEAVELSGADFGLVSLVATYAIGRAMQIHTMAAKTVDHHVELTPRERECMQWAAVGKSEWEISQILGISEHTSEKHLLNAKSKLGAVNRVQAVAEAIRRGYIS</sequence>
<reference evidence="6" key="1">
    <citation type="submission" date="2016-10" db="EMBL/GenBank/DDBJ databases">
        <authorList>
            <person name="Varghese N."/>
            <person name="Submissions S."/>
        </authorList>
    </citation>
    <scope>NUCLEOTIDE SEQUENCE [LARGE SCALE GENOMIC DNA]</scope>
    <source>
        <strain evidence="6">CGMCC 1.11022</strain>
    </source>
</reference>
<evidence type="ECO:0000256" key="3">
    <source>
        <dbReference type="ARBA" id="ARBA00023163"/>
    </source>
</evidence>
<dbReference type="Pfam" id="PF00196">
    <property type="entry name" value="GerE"/>
    <property type="match status" value="1"/>
</dbReference>
<protein>
    <submittedName>
        <fullName evidence="5">LuxR family transcriptional regulator, quorum sensing-dependent transcriptional regulator</fullName>
    </submittedName>
</protein>
<name>A0A1G9J809_9HYPH</name>
<keyword evidence="6" id="KW-1185">Reference proteome</keyword>
<feature type="domain" description="HTH luxR-type" evidence="4">
    <location>
        <begin position="197"/>
        <end position="262"/>
    </location>
</feature>
<dbReference type="InterPro" id="IPR016032">
    <property type="entry name" value="Sig_transdc_resp-reg_C-effctor"/>
</dbReference>
<dbReference type="Pfam" id="PF03472">
    <property type="entry name" value="Autoind_bind"/>
    <property type="match status" value="1"/>
</dbReference>
<keyword evidence="3" id="KW-0804">Transcription</keyword>
<evidence type="ECO:0000256" key="1">
    <source>
        <dbReference type="ARBA" id="ARBA00023015"/>
    </source>
</evidence>
<dbReference type="AlphaFoldDB" id="A0A1G9J809"/>
<dbReference type="InterPro" id="IPR036388">
    <property type="entry name" value="WH-like_DNA-bd_sf"/>
</dbReference>